<dbReference type="AlphaFoldDB" id="A0A4Q6Y7F6"/>
<dbReference type="Gene3D" id="1.20.1600.10">
    <property type="entry name" value="Outer membrane efflux proteins (OEP)"/>
    <property type="match status" value="1"/>
</dbReference>
<keyword evidence="4" id="KW-1185">Reference proteome</keyword>
<organism evidence="3 4">
    <name type="scientific">Sphingomonas populi</name>
    <dbReference type="NCBI Taxonomy" id="2484750"/>
    <lineage>
        <taxon>Bacteria</taxon>
        <taxon>Pseudomonadati</taxon>
        <taxon>Pseudomonadota</taxon>
        <taxon>Alphaproteobacteria</taxon>
        <taxon>Sphingomonadales</taxon>
        <taxon>Sphingomonadaceae</taxon>
        <taxon>Sphingomonas</taxon>
    </lineage>
</organism>
<dbReference type="PANTHER" id="PTHR30203:SF24">
    <property type="entry name" value="BLR4935 PROTEIN"/>
    <property type="match status" value="1"/>
</dbReference>
<accession>A0A4Q6Y7F6</accession>
<dbReference type="Proteomes" id="UP000292085">
    <property type="component" value="Unassembled WGS sequence"/>
</dbReference>
<gene>
    <name evidence="3" type="ORF">EWE75_02820</name>
</gene>
<proteinExistence type="inferred from homology"/>
<dbReference type="EMBL" id="SGIS01000003">
    <property type="protein sequence ID" value="RZF65944.1"/>
    <property type="molecule type" value="Genomic_DNA"/>
</dbReference>
<dbReference type="PANTHER" id="PTHR30203">
    <property type="entry name" value="OUTER MEMBRANE CATION EFFLUX PROTEIN"/>
    <property type="match status" value="1"/>
</dbReference>
<evidence type="ECO:0000256" key="1">
    <source>
        <dbReference type="ARBA" id="ARBA00007613"/>
    </source>
</evidence>
<dbReference type="InterPro" id="IPR010131">
    <property type="entry name" value="MdtP/NodT-like"/>
</dbReference>
<feature type="signal peptide" evidence="2">
    <location>
        <begin position="1"/>
        <end position="20"/>
    </location>
</feature>
<dbReference type="InterPro" id="IPR003423">
    <property type="entry name" value="OMP_efflux"/>
</dbReference>
<protein>
    <submittedName>
        <fullName evidence="3">TolC family protein</fullName>
    </submittedName>
</protein>
<evidence type="ECO:0000313" key="3">
    <source>
        <dbReference type="EMBL" id="RZF65944.1"/>
    </source>
</evidence>
<sequence length="437" mass="44606">MKKMCAAVLAAASCASIAQAQRVQAPQAPASSAVMPTAAKPVFTLDQAVLDAGGAAPSGAAATAAIEAAQAGLTVAGLRPNPVAQGQVENIVGSGSYRGLRSAETTIGVAVPIELGGKRSARVAVAGAQLSRAELQAAIVAADIRVQVTQLYVEAIAAERRLVTARDQARIASEVLRGAAVRVQAGRASPLEQQRADVTRINADASVERLTRLGEAARTNLARRLGHPIDGILDTGLLDRLPAATVGPSAPPQPAGTLALAAADADLAIADAGIRLARANRVPDITIGPALRRLEATNDTAAVFAISIPIPLFNNGRAAISQATAERTRAGAVRRVTALDVEQAITDAQAEAANAIITARAASGPALAAAQEAARIARIGYREGKFGQLDLLDAERTLAETRAASIDALANYQNARARLERLTAPATASNAPGGINR</sequence>
<comment type="similarity">
    <text evidence="1">Belongs to the outer membrane factor (OMF) (TC 1.B.17) family.</text>
</comment>
<dbReference type="RefSeq" id="WP_130155182.1">
    <property type="nucleotide sequence ID" value="NZ_SGIS01000003.1"/>
</dbReference>
<evidence type="ECO:0000256" key="2">
    <source>
        <dbReference type="SAM" id="SignalP"/>
    </source>
</evidence>
<dbReference type="GO" id="GO:0015562">
    <property type="term" value="F:efflux transmembrane transporter activity"/>
    <property type="evidence" value="ECO:0007669"/>
    <property type="project" value="InterPro"/>
</dbReference>
<dbReference type="Pfam" id="PF02321">
    <property type="entry name" value="OEP"/>
    <property type="match status" value="2"/>
</dbReference>
<comment type="caution">
    <text evidence="3">The sequence shown here is derived from an EMBL/GenBank/DDBJ whole genome shotgun (WGS) entry which is preliminary data.</text>
</comment>
<dbReference type="SUPFAM" id="SSF56954">
    <property type="entry name" value="Outer membrane efflux proteins (OEP)"/>
    <property type="match status" value="1"/>
</dbReference>
<name>A0A4Q6Y7F6_9SPHN</name>
<evidence type="ECO:0000313" key="4">
    <source>
        <dbReference type="Proteomes" id="UP000292085"/>
    </source>
</evidence>
<reference evidence="3 4" key="1">
    <citation type="submission" date="2019-02" db="EMBL/GenBank/DDBJ databases">
        <authorList>
            <person name="Li Y."/>
        </authorList>
    </citation>
    <scope>NUCLEOTIDE SEQUENCE [LARGE SCALE GENOMIC DNA]</scope>
    <source>
        <strain evidence="3 4">3-7</strain>
    </source>
</reference>
<feature type="chain" id="PRO_5020931097" evidence="2">
    <location>
        <begin position="21"/>
        <end position="437"/>
    </location>
</feature>
<dbReference type="OrthoDB" id="9791261at2"/>
<keyword evidence="2" id="KW-0732">Signal</keyword>